<dbReference type="RefSeq" id="WP_119667857.1">
    <property type="nucleotide sequence ID" value="NZ_QXED01000003.1"/>
</dbReference>
<comment type="caution">
    <text evidence="2">The sequence shown here is derived from an EMBL/GenBank/DDBJ whole genome shotgun (WGS) entry which is preliminary data.</text>
</comment>
<evidence type="ECO:0000313" key="2">
    <source>
        <dbReference type="EMBL" id="RIV23641.1"/>
    </source>
</evidence>
<organism evidence="2 3">
    <name type="scientific">Fibrisoma montanum</name>
    <dbReference type="NCBI Taxonomy" id="2305895"/>
    <lineage>
        <taxon>Bacteria</taxon>
        <taxon>Pseudomonadati</taxon>
        <taxon>Bacteroidota</taxon>
        <taxon>Cytophagia</taxon>
        <taxon>Cytophagales</taxon>
        <taxon>Spirosomataceae</taxon>
        <taxon>Fibrisoma</taxon>
    </lineage>
</organism>
<keyword evidence="3" id="KW-1185">Reference proteome</keyword>
<sequence length="334" mass="36872">MTQSLIPTSTSDIQTVAQNLAQSGYFKDAQDATKAFVKVLAGAELGLPAFQSMSGIHIVQGKPVLGSGLIASIIKRSGRYNYKVVEHTAEVCRLDFYENGELIGTSEMTMKEAKAANMNMEWNRDKNAWQEKATWKNYPKNMLFNRAISNGAKWHCPDIFGGPIYSEGEIEEREPVQDVTAEVVHEAKPVARQAYERPEPAEVPTKPAPATGKKAVADQSKVVDAYMKDISNANDDTSFDWLESAIGQDGQIPDQARQLLIKGSIDRRIQHHVHDLDSVNVIKKRIVGWAKLLGQDTTADLLKDLIEAAGNLGIKYENKQFYIPEPAEAVTDAA</sequence>
<evidence type="ECO:0000313" key="3">
    <source>
        <dbReference type="Proteomes" id="UP000283523"/>
    </source>
</evidence>
<evidence type="ECO:0008006" key="4">
    <source>
        <dbReference type="Google" id="ProtNLM"/>
    </source>
</evidence>
<evidence type="ECO:0000256" key="1">
    <source>
        <dbReference type="SAM" id="MobiDB-lite"/>
    </source>
</evidence>
<protein>
    <recommendedName>
        <fullName evidence="4">Recombinase RecT</fullName>
    </recommendedName>
</protein>
<dbReference type="Proteomes" id="UP000283523">
    <property type="component" value="Unassembled WGS sequence"/>
</dbReference>
<dbReference type="AlphaFoldDB" id="A0A418MB84"/>
<dbReference type="EMBL" id="QXED01000003">
    <property type="protein sequence ID" value="RIV23641.1"/>
    <property type="molecule type" value="Genomic_DNA"/>
</dbReference>
<accession>A0A418MB84</accession>
<reference evidence="2 3" key="1">
    <citation type="submission" date="2018-08" db="EMBL/GenBank/DDBJ databases">
        <title>Fibrisoma montanum sp. nov., isolated from Danxia mountain soil.</title>
        <authorList>
            <person name="Huang Y."/>
        </authorList>
    </citation>
    <scope>NUCLEOTIDE SEQUENCE [LARGE SCALE GENOMIC DNA]</scope>
    <source>
        <strain evidence="2 3">HYT19</strain>
    </source>
</reference>
<dbReference type="OrthoDB" id="4379535at2"/>
<gene>
    <name evidence="2" type="ORF">DYU11_11710</name>
</gene>
<name>A0A418MB84_9BACT</name>
<proteinExistence type="predicted"/>
<feature type="region of interest" description="Disordered" evidence="1">
    <location>
        <begin position="195"/>
        <end position="215"/>
    </location>
</feature>